<dbReference type="SUPFAM" id="SSF55040">
    <property type="entry name" value="Molybdenum cofactor biosynthesis protein C, MoaC"/>
    <property type="match status" value="1"/>
</dbReference>
<feature type="binding site" evidence="7">
    <location>
        <begin position="78"/>
        <end position="80"/>
    </location>
    <ligand>
        <name>substrate</name>
    </ligand>
</feature>
<evidence type="ECO:0000256" key="3">
    <source>
        <dbReference type="ARBA" id="ARBA00012575"/>
    </source>
</evidence>
<evidence type="ECO:0000256" key="1">
    <source>
        <dbReference type="ARBA" id="ARBA00001637"/>
    </source>
</evidence>
<gene>
    <name evidence="7 9" type="primary">moaC</name>
    <name evidence="9" type="ORF">FDQ92_06435</name>
</gene>
<feature type="binding site" evidence="7">
    <location>
        <begin position="116"/>
        <end position="117"/>
    </location>
    <ligand>
        <name>substrate</name>
    </ligand>
</feature>
<keyword evidence="10" id="KW-1185">Reference proteome</keyword>
<proteinExistence type="inferred from homology"/>
<dbReference type="NCBIfam" id="NF006870">
    <property type="entry name" value="PRK09364.1"/>
    <property type="match status" value="1"/>
</dbReference>
<dbReference type="EC" id="4.6.1.17" evidence="3 7"/>
<dbReference type="UniPathway" id="UPA00344"/>
<dbReference type="InterPro" id="IPR023045">
    <property type="entry name" value="MoaC"/>
</dbReference>
<comment type="subunit">
    <text evidence="7">Homohexamer; trimer of dimers.</text>
</comment>
<comment type="catalytic activity">
    <reaction evidence="1 7">
        <text>(8S)-3',8-cyclo-7,8-dihydroguanosine 5'-triphosphate = cyclic pyranopterin phosphate + diphosphate</text>
        <dbReference type="Rhea" id="RHEA:49580"/>
        <dbReference type="ChEBI" id="CHEBI:33019"/>
        <dbReference type="ChEBI" id="CHEBI:59648"/>
        <dbReference type="ChEBI" id="CHEBI:131766"/>
        <dbReference type="EC" id="4.6.1.17"/>
    </reaction>
</comment>
<dbReference type="InterPro" id="IPR047594">
    <property type="entry name" value="MoaC_bact/euk"/>
</dbReference>
<dbReference type="NCBIfam" id="TIGR00581">
    <property type="entry name" value="moaC"/>
    <property type="match status" value="1"/>
</dbReference>
<dbReference type="EMBL" id="CP040098">
    <property type="protein sequence ID" value="QCQ21846.1"/>
    <property type="molecule type" value="Genomic_DNA"/>
</dbReference>
<dbReference type="InterPro" id="IPR002820">
    <property type="entry name" value="Mopterin_CF_biosynth-C_dom"/>
</dbReference>
<dbReference type="CDD" id="cd01420">
    <property type="entry name" value="MoaC_PE"/>
    <property type="match status" value="1"/>
</dbReference>
<evidence type="ECO:0000256" key="4">
    <source>
        <dbReference type="ARBA" id="ARBA00023150"/>
    </source>
</evidence>
<sequence length="161" mass="17803">MTTERQLTHIDDEGRLRMVDVSEKDSTERIARARARMRLSEPTLAAVLDGKVPKGNVFEAARLAGIMGAKRTWELIPLCHPIRLTAVAIDFHVDRSAGMILIEAEVKTCDRTGVEMEALMAVTQAGLTIYDMCKAMDREMCIGDIELTFKSGGRSGTYSRA</sequence>
<keyword evidence="4 7" id="KW-0501">Molybdenum cofactor biosynthesis</keyword>
<dbReference type="HAMAP" id="MF_01224_B">
    <property type="entry name" value="MoaC_B"/>
    <property type="match status" value="1"/>
</dbReference>
<name>A0A4P8L1U2_9BACT</name>
<dbReference type="InterPro" id="IPR036522">
    <property type="entry name" value="MoaC_sf"/>
</dbReference>
<dbReference type="PANTHER" id="PTHR22960:SF29">
    <property type="entry name" value="CYCLIC PYRANOPTERIN MONOPHOSPHATE SYNTHASE"/>
    <property type="match status" value="1"/>
</dbReference>
<dbReference type="KEGG" id="dax:FDQ92_06435"/>
<dbReference type="Proteomes" id="UP000298602">
    <property type="component" value="Chromosome"/>
</dbReference>
<comment type="function">
    <text evidence="6 7">Catalyzes the conversion of (8S)-3',8-cyclo-7,8-dihydroguanosine 5'-triphosphate to cyclic pyranopterin monophosphate (cPMP).</text>
</comment>
<feature type="active site" evidence="7">
    <location>
        <position position="131"/>
    </location>
</feature>
<evidence type="ECO:0000313" key="10">
    <source>
        <dbReference type="Proteomes" id="UP000298602"/>
    </source>
</evidence>
<protein>
    <recommendedName>
        <fullName evidence="3 7">Cyclic pyranopterin monophosphate synthase</fullName>
        <ecNumber evidence="3 7">4.6.1.17</ecNumber>
    </recommendedName>
    <alternativeName>
        <fullName evidence="7">Molybdenum cofactor biosynthesis protein C</fullName>
    </alternativeName>
</protein>
<dbReference type="PANTHER" id="PTHR22960">
    <property type="entry name" value="MOLYBDOPTERIN COFACTOR SYNTHESIS PROTEIN A"/>
    <property type="match status" value="1"/>
</dbReference>
<evidence type="ECO:0000313" key="9">
    <source>
        <dbReference type="EMBL" id="QCQ21846.1"/>
    </source>
</evidence>
<dbReference type="Gene3D" id="3.30.70.640">
    <property type="entry name" value="Molybdopterin cofactor biosynthesis C (MoaC) domain"/>
    <property type="match status" value="1"/>
</dbReference>
<organism evidence="9 10">
    <name type="scientific">Desulfoglaeba alkanexedens ALDC</name>
    <dbReference type="NCBI Taxonomy" id="980445"/>
    <lineage>
        <taxon>Bacteria</taxon>
        <taxon>Pseudomonadati</taxon>
        <taxon>Thermodesulfobacteriota</taxon>
        <taxon>Syntrophobacteria</taxon>
        <taxon>Syntrophobacterales</taxon>
        <taxon>Syntrophobacteraceae</taxon>
        <taxon>Desulfoglaeba</taxon>
    </lineage>
</organism>
<comment type="pathway">
    <text evidence="2 7">Cofactor biosynthesis; molybdopterin biosynthesis.</text>
</comment>
<dbReference type="OrthoDB" id="9794429at2"/>
<dbReference type="RefSeq" id="WP_137423815.1">
    <property type="nucleotide sequence ID" value="NZ_CP040098.1"/>
</dbReference>
<dbReference type="InterPro" id="IPR050105">
    <property type="entry name" value="MoCo_biosynth_MoaA/MoaC"/>
</dbReference>
<keyword evidence="5 7" id="KW-0456">Lyase</keyword>
<dbReference type="GO" id="GO:0006777">
    <property type="term" value="P:Mo-molybdopterin cofactor biosynthetic process"/>
    <property type="evidence" value="ECO:0007669"/>
    <property type="project" value="UniProtKB-UniRule"/>
</dbReference>
<evidence type="ECO:0000259" key="8">
    <source>
        <dbReference type="Pfam" id="PF01967"/>
    </source>
</evidence>
<dbReference type="AlphaFoldDB" id="A0A4P8L1U2"/>
<reference evidence="9 10" key="2">
    <citation type="submission" date="2019-05" db="EMBL/GenBank/DDBJ databases">
        <authorList>
            <person name="Suflita J.M."/>
            <person name="Marks C.R."/>
        </authorList>
    </citation>
    <scope>NUCLEOTIDE SEQUENCE [LARGE SCALE GENOMIC DNA]</scope>
    <source>
        <strain evidence="9 10">ALDC</strain>
    </source>
</reference>
<evidence type="ECO:0000256" key="2">
    <source>
        <dbReference type="ARBA" id="ARBA00005046"/>
    </source>
</evidence>
<dbReference type="Pfam" id="PF01967">
    <property type="entry name" value="MoaC"/>
    <property type="match status" value="1"/>
</dbReference>
<feature type="domain" description="Molybdopterin cofactor biosynthesis C (MoaC)" evidence="8">
    <location>
        <begin position="18"/>
        <end position="153"/>
    </location>
</feature>
<evidence type="ECO:0000256" key="7">
    <source>
        <dbReference type="HAMAP-Rule" id="MF_01224"/>
    </source>
</evidence>
<dbReference type="GO" id="GO:0061799">
    <property type="term" value="F:cyclic pyranopterin monophosphate synthase activity"/>
    <property type="evidence" value="ECO:0007669"/>
    <property type="project" value="UniProtKB-UniRule"/>
</dbReference>
<evidence type="ECO:0000256" key="5">
    <source>
        <dbReference type="ARBA" id="ARBA00023239"/>
    </source>
</evidence>
<reference evidence="9 10" key="1">
    <citation type="submission" date="2019-05" db="EMBL/GenBank/DDBJ databases">
        <title>The Complete Genome Sequence of the n-alkane-degrading Desulfoglaeba alkanexedens ALDC reveals multiple alkylsuccinate synthase gene clusters.</title>
        <authorList>
            <person name="Callaghan A.V."/>
            <person name="Davidova I.A."/>
            <person name="Duncan K.E."/>
            <person name="Morris B."/>
            <person name="McInerney M.J."/>
        </authorList>
    </citation>
    <scope>NUCLEOTIDE SEQUENCE [LARGE SCALE GENOMIC DNA]</scope>
    <source>
        <strain evidence="9 10">ALDC</strain>
    </source>
</reference>
<accession>A0A4P8L1U2</accession>
<evidence type="ECO:0000256" key="6">
    <source>
        <dbReference type="ARBA" id="ARBA00055087"/>
    </source>
</evidence>
<comment type="similarity">
    <text evidence="7">Belongs to the MoaC family.</text>
</comment>